<dbReference type="InterPro" id="IPR004143">
    <property type="entry name" value="BPL_LPL_catalytic"/>
</dbReference>
<evidence type="ECO:0000313" key="7">
    <source>
        <dbReference type="Proteomes" id="UP000199759"/>
    </source>
</evidence>
<evidence type="ECO:0000256" key="3">
    <source>
        <dbReference type="ARBA" id="ARBA00024227"/>
    </source>
</evidence>
<evidence type="ECO:0000259" key="5">
    <source>
        <dbReference type="PROSITE" id="PS51733"/>
    </source>
</evidence>
<keyword evidence="2" id="KW-0092">Biotin</keyword>
<dbReference type="InterPro" id="IPR004408">
    <property type="entry name" value="Biotin_CoA_COase_ligase"/>
</dbReference>
<evidence type="ECO:0000256" key="1">
    <source>
        <dbReference type="ARBA" id="ARBA00022598"/>
    </source>
</evidence>
<evidence type="ECO:0000256" key="4">
    <source>
        <dbReference type="ARBA" id="ARBA00047846"/>
    </source>
</evidence>
<dbReference type="InterPro" id="IPR045864">
    <property type="entry name" value="aa-tRNA-synth_II/BPL/LPL"/>
</dbReference>
<dbReference type="GO" id="GO:0005737">
    <property type="term" value="C:cytoplasm"/>
    <property type="evidence" value="ECO:0007669"/>
    <property type="project" value="TreeGrafter"/>
</dbReference>
<accession>A0A1G9V8R1</accession>
<dbReference type="Pfam" id="PF02237">
    <property type="entry name" value="BPL_C"/>
    <property type="match status" value="1"/>
</dbReference>
<dbReference type="CDD" id="cd16442">
    <property type="entry name" value="BPL"/>
    <property type="match status" value="1"/>
</dbReference>
<dbReference type="InterPro" id="IPR003142">
    <property type="entry name" value="BPL_C"/>
</dbReference>
<feature type="domain" description="BPL/LPL catalytic" evidence="5">
    <location>
        <begin position="1"/>
        <end position="155"/>
    </location>
</feature>
<comment type="catalytic activity">
    <reaction evidence="4">
        <text>biotin + L-lysyl-[protein] + ATP = N(6)-biotinyl-L-lysyl-[protein] + AMP + diphosphate + H(+)</text>
        <dbReference type="Rhea" id="RHEA:11756"/>
        <dbReference type="Rhea" id="RHEA-COMP:9752"/>
        <dbReference type="Rhea" id="RHEA-COMP:10505"/>
        <dbReference type="ChEBI" id="CHEBI:15378"/>
        <dbReference type="ChEBI" id="CHEBI:29969"/>
        <dbReference type="ChEBI" id="CHEBI:30616"/>
        <dbReference type="ChEBI" id="CHEBI:33019"/>
        <dbReference type="ChEBI" id="CHEBI:57586"/>
        <dbReference type="ChEBI" id="CHEBI:83144"/>
        <dbReference type="ChEBI" id="CHEBI:456215"/>
        <dbReference type="EC" id="6.3.4.15"/>
    </reaction>
</comment>
<dbReference type="GO" id="GO:0004077">
    <property type="term" value="F:biotin--[biotin carboxyl-carrier protein] ligase activity"/>
    <property type="evidence" value="ECO:0007669"/>
    <property type="project" value="UniProtKB-EC"/>
</dbReference>
<dbReference type="SUPFAM" id="SSF55681">
    <property type="entry name" value="Class II aaRS and biotin synthetases"/>
    <property type="match status" value="1"/>
</dbReference>
<dbReference type="Pfam" id="PF03099">
    <property type="entry name" value="BPL_LplA_LipB"/>
    <property type="match status" value="1"/>
</dbReference>
<organism evidence="6 7">
    <name type="scientific">Maricaulis salignorans</name>
    <dbReference type="NCBI Taxonomy" id="144026"/>
    <lineage>
        <taxon>Bacteria</taxon>
        <taxon>Pseudomonadati</taxon>
        <taxon>Pseudomonadota</taxon>
        <taxon>Alphaproteobacteria</taxon>
        <taxon>Maricaulales</taxon>
        <taxon>Maricaulaceae</taxon>
        <taxon>Maricaulis</taxon>
    </lineage>
</organism>
<dbReference type="EC" id="6.3.4.15" evidence="3"/>
<keyword evidence="7" id="KW-1185">Reference proteome</keyword>
<keyword evidence="1 6" id="KW-0436">Ligase</keyword>
<evidence type="ECO:0000256" key="2">
    <source>
        <dbReference type="ARBA" id="ARBA00023267"/>
    </source>
</evidence>
<evidence type="ECO:0000313" key="6">
    <source>
        <dbReference type="EMBL" id="SDM68470.1"/>
    </source>
</evidence>
<sequence length="222" mass="23380">MAGERGPVWIAAQRQTAGRGRRGRDWHSLDGNLFTSGLYVFDRPPGQAAQLSFIAALAVAAVCDAALGDAGRTRLKWPNDVLVDGRKVAGILLESGAAPGGGLWLAIGIGINLVAAPEDTERPAISLGQVGGPLDRDAALAVLAEAFDREFQSWMRNGFGGVRDHWLARAHGLGERCLVRLANETLEGSFGDLGLDGALRLDLASGQHRYISAGEVFFPAAG</sequence>
<proteinExistence type="predicted"/>
<dbReference type="NCBIfam" id="TIGR00121">
    <property type="entry name" value="birA_ligase"/>
    <property type="match status" value="1"/>
</dbReference>
<protein>
    <recommendedName>
        <fullName evidence="3">biotin--[biotin carboxyl-carrier protein] ligase</fullName>
        <ecNumber evidence="3">6.3.4.15</ecNumber>
    </recommendedName>
</protein>
<dbReference type="AlphaFoldDB" id="A0A1G9V8R1"/>
<dbReference type="PROSITE" id="PS51733">
    <property type="entry name" value="BPL_LPL_CATALYTIC"/>
    <property type="match status" value="1"/>
</dbReference>
<dbReference type="STRING" id="144026.SAMN04488568_11829"/>
<name>A0A1G9V8R1_9PROT</name>
<dbReference type="PANTHER" id="PTHR12835">
    <property type="entry name" value="BIOTIN PROTEIN LIGASE"/>
    <property type="match status" value="1"/>
</dbReference>
<dbReference type="Gene3D" id="3.30.930.10">
    <property type="entry name" value="Bira Bifunctional Protein, Domain 2"/>
    <property type="match status" value="1"/>
</dbReference>
<reference evidence="6 7" key="1">
    <citation type="submission" date="2016-10" db="EMBL/GenBank/DDBJ databases">
        <authorList>
            <person name="de Groot N.N."/>
        </authorList>
    </citation>
    <scope>NUCLEOTIDE SEQUENCE [LARGE SCALE GENOMIC DNA]</scope>
    <source>
        <strain evidence="6 7">DSM 16077</strain>
    </source>
</reference>
<dbReference type="PANTHER" id="PTHR12835:SF5">
    <property type="entry name" value="BIOTIN--PROTEIN LIGASE"/>
    <property type="match status" value="1"/>
</dbReference>
<dbReference type="EMBL" id="FNHG01000018">
    <property type="protein sequence ID" value="SDM68470.1"/>
    <property type="molecule type" value="Genomic_DNA"/>
</dbReference>
<dbReference type="Proteomes" id="UP000199759">
    <property type="component" value="Unassembled WGS sequence"/>
</dbReference>
<gene>
    <name evidence="6" type="ORF">SAMN04488568_11829</name>
</gene>